<keyword evidence="19" id="KW-1185">Reference proteome</keyword>
<dbReference type="CDD" id="cd00483">
    <property type="entry name" value="HPPK"/>
    <property type="match status" value="1"/>
</dbReference>
<reference evidence="17" key="3">
    <citation type="submission" date="2014-01" db="EMBL/GenBank/DDBJ databases">
        <title>Evolution of pathogenesis and genome organization in the Tremellales.</title>
        <authorList>
            <person name="Cuomo C."/>
            <person name="Litvintseva A."/>
            <person name="Heitman J."/>
            <person name="Chen Y."/>
            <person name="Sun S."/>
            <person name="Springer D."/>
            <person name="Dromer F."/>
            <person name="Young S."/>
            <person name="Zeng Q."/>
            <person name="Chapman S."/>
            <person name="Gujja S."/>
            <person name="Saif S."/>
            <person name="Birren B."/>
        </authorList>
    </citation>
    <scope>NUCLEOTIDE SEQUENCE</scope>
    <source>
        <strain evidence="17">CBS 10118</strain>
    </source>
</reference>
<name>A0A1B9GAD9_9TREE</name>
<keyword evidence="12" id="KW-0067">ATP-binding</keyword>
<evidence type="ECO:0000256" key="11">
    <source>
        <dbReference type="ARBA" id="ARBA00022777"/>
    </source>
</evidence>
<reference evidence="18" key="2">
    <citation type="submission" date="2013-07" db="EMBL/GenBank/DDBJ databases">
        <authorList>
            <consortium name="The Broad Institute Genome Sequencing Platform"/>
            <person name="Cuomo C."/>
            <person name="Litvintseva A."/>
            <person name="Chen Y."/>
            <person name="Heitman J."/>
            <person name="Sun S."/>
            <person name="Springer D."/>
            <person name="Dromer F."/>
            <person name="Young S.K."/>
            <person name="Zeng Q."/>
            <person name="Gargeya S."/>
            <person name="Fitzgerald M."/>
            <person name="Abouelleil A."/>
            <person name="Alvarado L."/>
            <person name="Berlin A.M."/>
            <person name="Chapman S.B."/>
            <person name="Dewar J."/>
            <person name="Goldberg J."/>
            <person name="Griggs A."/>
            <person name="Gujja S."/>
            <person name="Hansen M."/>
            <person name="Howarth C."/>
            <person name="Imamovic A."/>
            <person name="Larimer J."/>
            <person name="McCowan C."/>
            <person name="Murphy C."/>
            <person name="Pearson M."/>
            <person name="Priest M."/>
            <person name="Roberts A."/>
            <person name="Saif S."/>
            <person name="Shea T."/>
            <person name="Sykes S."/>
            <person name="Wortman J."/>
            <person name="Nusbaum C."/>
            <person name="Birren B."/>
        </authorList>
    </citation>
    <scope>NUCLEOTIDE SEQUENCE</scope>
    <source>
        <strain evidence="18">CBS 10118</strain>
    </source>
</reference>
<dbReference type="GO" id="GO:0003848">
    <property type="term" value="F:2-amino-4-hydroxy-6-hydroxymethyldihydropteridine diphosphokinase activity"/>
    <property type="evidence" value="ECO:0007669"/>
    <property type="project" value="UniProtKB-EC"/>
</dbReference>
<evidence type="ECO:0000256" key="15">
    <source>
        <dbReference type="ARBA" id="ARBA00023268"/>
    </source>
</evidence>
<dbReference type="SUPFAM" id="SSF51717">
    <property type="entry name" value="Dihydropteroate synthetase-like"/>
    <property type="match status" value="1"/>
</dbReference>
<organism evidence="17">
    <name type="scientific">Kwoniella bestiolae CBS 10118</name>
    <dbReference type="NCBI Taxonomy" id="1296100"/>
    <lineage>
        <taxon>Eukaryota</taxon>
        <taxon>Fungi</taxon>
        <taxon>Dikarya</taxon>
        <taxon>Basidiomycota</taxon>
        <taxon>Agaricomycotina</taxon>
        <taxon>Tremellomycetes</taxon>
        <taxon>Tremellales</taxon>
        <taxon>Cryptococcaceae</taxon>
        <taxon>Kwoniella</taxon>
    </lineage>
</organism>
<evidence type="ECO:0000259" key="16">
    <source>
        <dbReference type="PROSITE" id="PS50972"/>
    </source>
</evidence>
<dbReference type="AlphaFoldDB" id="A0A1B9GAD9"/>
<evidence type="ECO:0000256" key="13">
    <source>
        <dbReference type="ARBA" id="ARBA00022842"/>
    </source>
</evidence>
<evidence type="ECO:0000313" key="19">
    <source>
        <dbReference type="Proteomes" id="UP000092730"/>
    </source>
</evidence>
<dbReference type="OrthoDB" id="615426at2759"/>
<dbReference type="Gene3D" id="3.20.20.20">
    <property type="entry name" value="Dihydropteroate synthase-like"/>
    <property type="match status" value="1"/>
</dbReference>
<comment type="pathway">
    <text evidence="4">Cofactor biosynthesis; tetrahydrofolate biosynthesis; 7,8-dihydrofolate from 2-amino-4-hydroxy-6-hydroxymethyl-7,8-dihydropteridine diphosphate and 4-aminobenzoate: step 1/2.</text>
</comment>
<dbReference type="InterPro" id="IPR045031">
    <property type="entry name" value="DHP_synth-like"/>
</dbReference>
<dbReference type="Pfam" id="PF02152">
    <property type="entry name" value="FolB"/>
    <property type="match status" value="1"/>
</dbReference>
<dbReference type="NCBIfam" id="TIGR01496">
    <property type="entry name" value="DHPS"/>
    <property type="match status" value="1"/>
</dbReference>
<reference evidence="17" key="1">
    <citation type="submission" date="2013-07" db="EMBL/GenBank/DDBJ databases">
        <title>The Genome Sequence of Cryptococcus bestiolae CBS10118.</title>
        <authorList>
            <consortium name="The Broad Institute Genome Sequencing Platform"/>
            <person name="Cuomo C."/>
            <person name="Litvintseva A."/>
            <person name="Chen Y."/>
            <person name="Heitman J."/>
            <person name="Sun S."/>
            <person name="Springer D."/>
            <person name="Dromer F."/>
            <person name="Young S.K."/>
            <person name="Zeng Q."/>
            <person name="Gargeya S."/>
            <person name="Fitzgerald M."/>
            <person name="Abouelleil A."/>
            <person name="Alvarado L."/>
            <person name="Berlin A.M."/>
            <person name="Chapman S.B."/>
            <person name="Dewar J."/>
            <person name="Goldberg J."/>
            <person name="Griggs A."/>
            <person name="Gujja S."/>
            <person name="Hansen M."/>
            <person name="Howarth C."/>
            <person name="Imamovic A."/>
            <person name="Larimer J."/>
            <person name="McCowan C."/>
            <person name="Murphy C."/>
            <person name="Pearson M."/>
            <person name="Priest M."/>
            <person name="Roberts A."/>
            <person name="Saif S."/>
            <person name="Shea T."/>
            <person name="Sykes S."/>
            <person name="Wortman J."/>
            <person name="Nusbaum C."/>
            <person name="Birren B."/>
        </authorList>
    </citation>
    <scope>NUCLEOTIDE SEQUENCE [LARGE SCALE GENOMIC DNA]</scope>
    <source>
        <strain evidence="17">CBS 10118</strain>
    </source>
</reference>
<dbReference type="InterPro" id="IPR006390">
    <property type="entry name" value="DHP_synth_dom"/>
</dbReference>
<dbReference type="GO" id="GO:0004150">
    <property type="term" value="F:dihydroneopterin aldolase activity"/>
    <property type="evidence" value="ECO:0007669"/>
    <property type="project" value="InterPro"/>
</dbReference>
<dbReference type="GO" id="GO:0005524">
    <property type="term" value="F:ATP binding"/>
    <property type="evidence" value="ECO:0007669"/>
    <property type="project" value="UniProtKB-KW"/>
</dbReference>
<dbReference type="InterPro" id="IPR043133">
    <property type="entry name" value="GTP-CH-I_C/QueF"/>
</dbReference>
<evidence type="ECO:0000256" key="4">
    <source>
        <dbReference type="ARBA" id="ARBA00004763"/>
    </source>
</evidence>
<comment type="similarity">
    <text evidence="7">In the C-terminal section; belongs to the DHPS family.</text>
</comment>
<evidence type="ECO:0000256" key="3">
    <source>
        <dbReference type="ARBA" id="ARBA00001946"/>
    </source>
</evidence>
<keyword evidence="14" id="KW-0289">Folate biosynthesis</keyword>
<dbReference type="Pfam" id="PF01288">
    <property type="entry name" value="HPPK"/>
    <property type="match status" value="1"/>
</dbReference>
<evidence type="ECO:0000256" key="6">
    <source>
        <dbReference type="ARBA" id="ARBA00009640"/>
    </source>
</evidence>
<evidence type="ECO:0000313" key="17">
    <source>
        <dbReference type="EMBL" id="OCF27984.1"/>
    </source>
</evidence>
<comment type="catalytic activity">
    <reaction evidence="1">
        <text>(7,8-dihydropterin-6-yl)methyl diphosphate + 4-aminobenzoate = 7,8-dihydropteroate + diphosphate</text>
        <dbReference type="Rhea" id="RHEA:19949"/>
        <dbReference type="ChEBI" id="CHEBI:17836"/>
        <dbReference type="ChEBI" id="CHEBI:17839"/>
        <dbReference type="ChEBI" id="CHEBI:33019"/>
        <dbReference type="ChEBI" id="CHEBI:72950"/>
        <dbReference type="EC" id="2.5.1.15"/>
    </reaction>
</comment>
<dbReference type="KEGG" id="kbi:30207233"/>
<dbReference type="GO" id="GO:0046654">
    <property type="term" value="P:tetrahydrofolate biosynthetic process"/>
    <property type="evidence" value="ECO:0007669"/>
    <property type="project" value="UniProtKB-UniPathway"/>
</dbReference>
<dbReference type="UniPathway" id="UPA00077">
    <property type="reaction ID" value="UER00155"/>
</dbReference>
<comment type="cofactor">
    <cofactor evidence="3">
        <name>Mg(2+)</name>
        <dbReference type="ChEBI" id="CHEBI:18420"/>
    </cofactor>
</comment>
<comment type="catalytic activity">
    <reaction evidence="2">
        <text>6-hydroxymethyl-7,8-dihydropterin + ATP = (7,8-dihydropterin-6-yl)methyl diphosphate + AMP + H(+)</text>
        <dbReference type="Rhea" id="RHEA:11412"/>
        <dbReference type="ChEBI" id="CHEBI:15378"/>
        <dbReference type="ChEBI" id="CHEBI:30616"/>
        <dbReference type="ChEBI" id="CHEBI:44841"/>
        <dbReference type="ChEBI" id="CHEBI:72950"/>
        <dbReference type="ChEBI" id="CHEBI:456215"/>
        <dbReference type="EC" id="2.7.6.3"/>
    </reaction>
</comment>
<dbReference type="STRING" id="1296100.A0A1B9GAD9"/>
<dbReference type="SUPFAM" id="SSF55083">
    <property type="entry name" value="6-hydroxymethyl-7,8-dihydropterin pyrophosphokinase, HPPK"/>
    <property type="match status" value="1"/>
</dbReference>
<proteinExistence type="inferred from homology"/>
<dbReference type="SUPFAM" id="SSF55620">
    <property type="entry name" value="Tetrahydrobiopterin biosynthesis enzymes-like"/>
    <property type="match status" value="1"/>
</dbReference>
<dbReference type="InterPro" id="IPR006157">
    <property type="entry name" value="FolB_dom"/>
</dbReference>
<accession>A0A1B9GAD9</accession>
<dbReference type="VEuPathDB" id="FungiDB:I302_02834"/>
<gene>
    <name evidence="17" type="ORF">I302_02834</name>
    <name evidence="18" type="ORF">I302_104126</name>
</gene>
<protein>
    <submittedName>
        <fullName evidence="17">Dihydropteroate synthase</fullName>
    </submittedName>
</protein>
<dbReference type="Gene3D" id="3.30.70.560">
    <property type="entry name" value="7,8-Dihydro-6-hydroxymethylpterin-pyrophosphokinase HPPK"/>
    <property type="match status" value="1"/>
</dbReference>
<sequence length="734" mass="80403">MTPDSVNLRSLSIHLPNGLGPSAFNLSPPPPCPIILNVSMKLRPGSIVDTATGDSMDGLGVNYSAVSKAIYALVSSPIKTWNRPWTLMREVSAIPLGLPDVNRVDVEVIMPKALLHADSAVYMASHSLMGGEVVDEGRRCEVRDIRLECVIGLHPHERAERQRLEIDVEVGGVDWGVWGHKEFTDQVYEFVSASSYQTIESLIHHLGSHLFTIPILSDKDQPASTLSITIRKPSAIPYAVPSITIHRDKSDYPSPSSFSPSGSAIDKRIFIAVGSNIGDRVDNIHKAIRELQTNGCELRRTSRLYESEPMYVEDQDRFINGVIEISTSLSPLDLLRLLKRTEKSVGRTKTFTNGPRVIDLDLVFYGEDVVRIGERGNEPDEDGVGWLECPHKSLGEREFVLRPLADIAPSFVHPSLRQTIHQLLSRLPTTTPPPLQPIIPFSGPSKPLRLSSPSIPYIMSIFNATPDSFSDGDPARTDPAYAIKAVEQLFERGDGPDILDIGGMSTRPGSDPCTEEEEINRVVPLIKAIRTSSNPKLREVPISIDTYRASVAKLAVEAGASMINDVRGGTEPGMLEVMAHSKVPVVLMHSRGDSKNMSSSEMTDYASLGGVVQGVKRELTELVNKAIKTGVKRWNIILDPGLGFAKTHKDNLILLRRLPDLLEGELKGYPMLVGGSRKGFVGKTIGRDVPSERGFGDAALNAHCVWSGVVDVLRVHSHRETRDTVKMGVGIRDA</sequence>
<dbReference type="Pfam" id="PF00809">
    <property type="entry name" value="Pterin_bind"/>
    <property type="match status" value="1"/>
</dbReference>
<dbReference type="PANTHER" id="PTHR20941">
    <property type="entry name" value="FOLATE SYNTHESIS PROTEINS"/>
    <property type="match status" value="1"/>
</dbReference>
<evidence type="ECO:0000256" key="14">
    <source>
        <dbReference type="ARBA" id="ARBA00022909"/>
    </source>
</evidence>
<evidence type="ECO:0000256" key="9">
    <source>
        <dbReference type="ARBA" id="ARBA00022723"/>
    </source>
</evidence>
<dbReference type="PANTHER" id="PTHR20941:SF1">
    <property type="entry name" value="FOLIC ACID SYNTHESIS PROTEIN FOL1"/>
    <property type="match status" value="1"/>
</dbReference>
<evidence type="ECO:0000256" key="1">
    <source>
        <dbReference type="ARBA" id="ARBA00000012"/>
    </source>
</evidence>
<keyword evidence="10" id="KW-0547">Nucleotide-binding</keyword>
<dbReference type="Gene3D" id="3.30.1130.10">
    <property type="match status" value="2"/>
</dbReference>
<dbReference type="SMART" id="SM00905">
    <property type="entry name" value="FolB"/>
    <property type="match status" value="1"/>
</dbReference>
<dbReference type="GO" id="GO:0046872">
    <property type="term" value="F:metal ion binding"/>
    <property type="evidence" value="ECO:0007669"/>
    <property type="project" value="UniProtKB-KW"/>
</dbReference>
<feature type="domain" description="Pterin-binding" evidence="16">
    <location>
        <begin position="456"/>
        <end position="726"/>
    </location>
</feature>
<dbReference type="GO" id="GO:0046656">
    <property type="term" value="P:folic acid biosynthetic process"/>
    <property type="evidence" value="ECO:0007669"/>
    <property type="project" value="UniProtKB-KW"/>
</dbReference>
<evidence type="ECO:0000256" key="2">
    <source>
        <dbReference type="ARBA" id="ARBA00000198"/>
    </source>
</evidence>
<dbReference type="NCBIfam" id="TIGR01498">
    <property type="entry name" value="folK"/>
    <property type="match status" value="1"/>
</dbReference>
<evidence type="ECO:0000256" key="5">
    <source>
        <dbReference type="ARBA" id="ARBA00005051"/>
    </source>
</evidence>
<evidence type="ECO:0000256" key="12">
    <source>
        <dbReference type="ARBA" id="ARBA00022840"/>
    </source>
</evidence>
<dbReference type="InterPro" id="IPR011005">
    <property type="entry name" value="Dihydropteroate_synth-like_sf"/>
</dbReference>
<dbReference type="RefSeq" id="XP_019049054.1">
    <property type="nucleotide sequence ID" value="XM_019189492.1"/>
</dbReference>
<dbReference type="GO" id="GO:0016301">
    <property type="term" value="F:kinase activity"/>
    <property type="evidence" value="ECO:0007669"/>
    <property type="project" value="UniProtKB-KW"/>
</dbReference>
<dbReference type="PROSITE" id="PS50972">
    <property type="entry name" value="PTERIN_BINDING"/>
    <property type="match status" value="1"/>
</dbReference>
<dbReference type="InterPro" id="IPR000489">
    <property type="entry name" value="Pterin-binding_dom"/>
</dbReference>
<dbReference type="InterPro" id="IPR000550">
    <property type="entry name" value="Hppk"/>
</dbReference>
<dbReference type="EMBL" id="CP144542">
    <property type="protein sequence ID" value="WVW82121.1"/>
    <property type="molecule type" value="Genomic_DNA"/>
</dbReference>
<dbReference type="GO" id="GO:0005740">
    <property type="term" value="C:mitochondrial envelope"/>
    <property type="evidence" value="ECO:0007669"/>
    <property type="project" value="TreeGrafter"/>
</dbReference>
<keyword evidence="8" id="KW-0808">Transferase</keyword>
<comment type="pathway">
    <text evidence="5">Cofactor biosynthesis; tetrahydrofolate biosynthesis; 2-amino-4-hydroxy-6-hydroxymethyl-7,8-dihydropteridine diphosphate from 7,8-dihydroneopterin triphosphate: step 4/4.</text>
</comment>
<evidence type="ECO:0000256" key="10">
    <source>
        <dbReference type="ARBA" id="ARBA00022741"/>
    </source>
</evidence>
<dbReference type="CDD" id="cd00739">
    <property type="entry name" value="DHPS"/>
    <property type="match status" value="1"/>
</dbReference>
<evidence type="ECO:0000256" key="7">
    <source>
        <dbReference type="ARBA" id="ARBA00009951"/>
    </source>
</evidence>
<keyword evidence="15" id="KW-0511">Multifunctional enzyme</keyword>
<comment type="similarity">
    <text evidence="6">In the N-terminal section; belongs to the DHNA family.</text>
</comment>
<evidence type="ECO:0000256" key="8">
    <source>
        <dbReference type="ARBA" id="ARBA00022679"/>
    </source>
</evidence>
<reference evidence="18" key="4">
    <citation type="submission" date="2024-02" db="EMBL/GenBank/DDBJ databases">
        <title>Comparative genomics of Cryptococcus and Kwoniella reveals pathogenesis evolution and contrasting modes of karyotype evolution via chromosome fusion or intercentromeric recombination.</title>
        <authorList>
            <person name="Coelho M.A."/>
            <person name="David-Palma M."/>
            <person name="Shea T."/>
            <person name="Bowers K."/>
            <person name="McGinley-Smith S."/>
            <person name="Mohammad A.W."/>
            <person name="Gnirke A."/>
            <person name="Yurkov A.M."/>
            <person name="Nowrousian M."/>
            <person name="Sun S."/>
            <person name="Cuomo C.A."/>
            <person name="Heitman J."/>
        </authorList>
    </citation>
    <scope>NUCLEOTIDE SEQUENCE</scope>
    <source>
        <strain evidence="18">CBS 10118</strain>
    </source>
</reference>
<dbReference type="InterPro" id="IPR035907">
    <property type="entry name" value="Hppk_sf"/>
</dbReference>
<dbReference type="GeneID" id="30207233"/>
<keyword evidence="9" id="KW-0479">Metal-binding</keyword>
<dbReference type="Proteomes" id="UP000092730">
    <property type="component" value="Chromosome 2"/>
</dbReference>
<keyword evidence="13" id="KW-0460">Magnesium</keyword>
<evidence type="ECO:0000313" key="18">
    <source>
        <dbReference type="EMBL" id="WVW82121.1"/>
    </source>
</evidence>
<dbReference type="GO" id="GO:0004156">
    <property type="term" value="F:dihydropteroate synthase activity"/>
    <property type="evidence" value="ECO:0007669"/>
    <property type="project" value="UniProtKB-EC"/>
</dbReference>
<dbReference type="EMBL" id="KI894019">
    <property type="protein sequence ID" value="OCF27984.1"/>
    <property type="molecule type" value="Genomic_DNA"/>
</dbReference>
<keyword evidence="11" id="KW-0418">Kinase</keyword>